<dbReference type="InterPro" id="IPR008965">
    <property type="entry name" value="CBM2/CBM3_carb-bd_dom_sf"/>
</dbReference>
<keyword evidence="1" id="KW-0732">Signal</keyword>
<dbReference type="EMBL" id="JBHSMH010000021">
    <property type="protein sequence ID" value="MFC5468865.1"/>
    <property type="molecule type" value="Genomic_DNA"/>
</dbReference>
<evidence type="ECO:0000313" key="4">
    <source>
        <dbReference type="EMBL" id="MFC5468865.1"/>
    </source>
</evidence>
<dbReference type="PROSITE" id="PS51272">
    <property type="entry name" value="SLH"/>
    <property type="match status" value="3"/>
</dbReference>
<feature type="domain" description="SLH" evidence="3">
    <location>
        <begin position="890"/>
        <end position="947"/>
    </location>
</feature>
<feature type="signal peptide" evidence="1">
    <location>
        <begin position="1"/>
        <end position="20"/>
    </location>
</feature>
<feature type="domain" description="Fibronectin type-III" evidence="2">
    <location>
        <begin position="304"/>
        <end position="400"/>
    </location>
</feature>
<dbReference type="InterPro" id="IPR003961">
    <property type="entry name" value="FN3_dom"/>
</dbReference>
<proteinExistence type="predicted"/>
<reference evidence="5" key="1">
    <citation type="journal article" date="2019" name="Int. J. Syst. Evol. Microbiol.">
        <title>The Global Catalogue of Microorganisms (GCM) 10K type strain sequencing project: providing services to taxonomists for standard genome sequencing and annotation.</title>
        <authorList>
            <consortium name="The Broad Institute Genomics Platform"/>
            <consortium name="The Broad Institute Genome Sequencing Center for Infectious Disease"/>
            <person name="Wu L."/>
            <person name="Ma J."/>
        </authorList>
    </citation>
    <scope>NUCLEOTIDE SEQUENCE [LARGE SCALE GENOMIC DNA]</scope>
    <source>
        <strain evidence="5">CCUG 57113</strain>
    </source>
</reference>
<dbReference type="InterPro" id="IPR036116">
    <property type="entry name" value="FN3_sf"/>
</dbReference>
<dbReference type="Pfam" id="PF00395">
    <property type="entry name" value="SLH"/>
    <property type="match status" value="3"/>
</dbReference>
<accession>A0ABW0LUB5</accession>
<dbReference type="Pfam" id="PF00041">
    <property type="entry name" value="fn3"/>
    <property type="match status" value="1"/>
</dbReference>
<dbReference type="Gene3D" id="2.60.40.10">
    <property type="entry name" value="Immunoglobulins"/>
    <property type="match status" value="1"/>
</dbReference>
<dbReference type="PROSITE" id="PS50853">
    <property type="entry name" value="FN3"/>
    <property type="match status" value="1"/>
</dbReference>
<evidence type="ECO:0000259" key="3">
    <source>
        <dbReference type="PROSITE" id="PS51272"/>
    </source>
</evidence>
<dbReference type="CDD" id="cd00063">
    <property type="entry name" value="FN3"/>
    <property type="match status" value="1"/>
</dbReference>
<dbReference type="SMART" id="SM00060">
    <property type="entry name" value="FN3"/>
    <property type="match status" value="1"/>
</dbReference>
<dbReference type="PANTHER" id="PTHR43308:SF1">
    <property type="entry name" value="OUTER MEMBRANE PROTEIN ALPHA"/>
    <property type="match status" value="1"/>
</dbReference>
<feature type="domain" description="SLH" evidence="3">
    <location>
        <begin position="948"/>
        <end position="1011"/>
    </location>
</feature>
<dbReference type="InterPro" id="IPR013783">
    <property type="entry name" value="Ig-like_fold"/>
</dbReference>
<dbReference type="Pfam" id="PF00963">
    <property type="entry name" value="Cohesin"/>
    <property type="match status" value="2"/>
</dbReference>
<dbReference type="SUPFAM" id="SSF49265">
    <property type="entry name" value="Fibronectin type III"/>
    <property type="match status" value="1"/>
</dbReference>
<organism evidence="4 5">
    <name type="scientific">Cohnella suwonensis</name>
    <dbReference type="NCBI Taxonomy" id="696072"/>
    <lineage>
        <taxon>Bacteria</taxon>
        <taxon>Bacillati</taxon>
        <taxon>Bacillota</taxon>
        <taxon>Bacilli</taxon>
        <taxon>Bacillales</taxon>
        <taxon>Paenibacillaceae</taxon>
        <taxon>Cohnella</taxon>
    </lineage>
</organism>
<dbReference type="CDD" id="cd08548">
    <property type="entry name" value="Type_I_cohesin_like"/>
    <property type="match status" value="2"/>
</dbReference>
<protein>
    <submittedName>
        <fullName evidence="4">S-layer homology domain-containing protein</fullName>
    </submittedName>
</protein>
<dbReference type="SUPFAM" id="SSF49384">
    <property type="entry name" value="Carbohydrate-binding domain"/>
    <property type="match status" value="2"/>
</dbReference>
<evidence type="ECO:0000259" key="2">
    <source>
        <dbReference type="PROSITE" id="PS50853"/>
    </source>
</evidence>
<dbReference type="RefSeq" id="WP_209749603.1">
    <property type="nucleotide sequence ID" value="NZ_JBHSMH010000021.1"/>
</dbReference>
<keyword evidence="5" id="KW-1185">Reference proteome</keyword>
<feature type="domain" description="SLH" evidence="3">
    <location>
        <begin position="830"/>
        <end position="888"/>
    </location>
</feature>
<dbReference type="Gene3D" id="2.60.40.680">
    <property type="match status" value="2"/>
</dbReference>
<evidence type="ECO:0000313" key="5">
    <source>
        <dbReference type="Proteomes" id="UP001596105"/>
    </source>
</evidence>
<dbReference type="Proteomes" id="UP001596105">
    <property type="component" value="Unassembled WGS sequence"/>
</dbReference>
<name>A0ABW0LUB5_9BACL</name>
<dbReference type="InterPro" id="IPR001119">
    <property type="entry name" value="SLH_dom"/>
</dbReference>
<comment type="caution">
    <text evidence="4">The sequence shown here is derived from an EMBL/GenBank/DDBJ whole genome shotgun (WGS) entry which is preliminary data.</text>
</comment>
<dbReference type="InterPro" id="IPR002102">
    <property type="entry name" value="Cohesin_dom"/>
</dbReference>
<sequence>MNRIFTKIFLVLAISMAAGSVPGFFDPGAGKAFAESAHTIEAGSLPGVPGNFVEVPVYVTPGNSIWQYQIIVDYDSYVLEPDGGDSSVIDEANADHFTGDTSSDSSIKVTASNFGDSGFIDEKQKVFTIRFKIKDVAAPGDSVIGLSGTVTEDTLPITATALSGKVTITERAKVTVAIGSVAGQSGSTVEVPVTVTSATAGIGSYGIRIDFDKDALEVSGIEQGSGGDLFVSNYSNTDGKLLAAWADANGGDSPIETAEKLFAVTFKIKDTATMGVKSLTVQTGSIQNFTVTDASAFEMEKTLIPGKVTVEVIPANLTAIPGDSQVSLNWNSVAGATYYNIYMGTQSGEYGDAPAATASGTTYDITGLTNGTAYYFAVKAGNEGGESAFSNEASATPQADVEPNLTLVSIASDNTNSVYAKTGDTATLKFKTNVSLNSLPTATIAGQTVNVVTSGDGYEASYTFAGDETEGIVAFTIDIGNDQAAETTDGSSVIFDKTAPTGSLSLNGGAASTNTAPVTLTINSSDGTGSGSVKMRFSNDNASWSAWESAASTKAWTLASGNGAKTVYMQLMDAAGNTTSTAIADTIELRVSTSDNDNNSTGTTLPTREVITVDVENSGSDEGGGVSKVVINRTTDANGQKKDEVMFTPEQAAQTVEQLAAAGSSSAKIVILDPKDEVAELDLTVPKASTELLANGNVNLEFYTNNARIEIPSASLQGLTDDLYFRVVPIKKEDERKEVEQRAKTEQVVREAAGSDNVEVVGRPMTIETNMQSRRVELVLPLGTTSFSEAQLQDMGIFIEHSDGTKELVKGEIVPYDNTGKLGIKFTVNKFSTFTIVHMEGWQQSLADDGMHKAYIMGFRDGTFKPEKEITRAEMAAMLARIFDTDTRLTVKAYTDVAAAYWAKDAIDMVTAMGLMKGYTDGSFKPEQKIARAEMATILSRLLENAQGSGKGFTDTAGHWAQAAIEEAQSAGIVSGYADGKFRPDQSLTRSEAVTMLNKLLGRGPLTGAEPKWNDVPEKHWAYGAIQEASIDHSFEKNEGVGEKYVPGP</sequence>
<feature type="chain" id="PRO_5046164012" evidence="1">
    <location>
        <begin position="21"/>
        <end position="1049"/>
    </location>
</feature>
<evidence type="ECO:0000256" key="1">
    <source>
        <dbReference type="SAM" id="SignalP"/>
    </source>
</evidence>
<gene>
    <name evidence="4" type="ORF">ACFPPD_09025</name>
</gene>
<dbReference type="PANTHER" id="PTHR43308">
    <property type="entry name" value="OUTER MEMBRANE PROTEIN ALPHA-RELATED"/>
    <property type="match status" value="1"/>
</dbReference>
<dbReference type="InterPro" id="IPR051465">
    <property type="entry name" value="Cell_Envelope_Struct_Comp"/>
</dbReference>